<comment type="caution">
    <text evidence="1">The sequence shown here is derived from an EMBL/GenBank/DDBJ whole genome shotgun (WGS) entry which is preliminary data.</text>
</comment>
<feature type="non-terminal residue" evidence="1">
    <location>
        <position position="1"/>
    </location>
</feature>
<evidence type="ECO:0000313" key="1">
    <source>
        <dbReference type="EMBL" id="KAF5905502.1"/>
    </source>
</evidence>
<proteinExistence type="predicted"/>
<keyword evidence="2" id="KW-1185">Reference proteome</keyword>
<dbReference type="GO" id="GO:0016874">
    <property type="term" value="F:ligase activity"/>
    <property type="evidence" value="ECO:0007669"/>
    <property type="project" value="UniProtKB-KW"/>
</dbReference>
<accession>A0A8J4URN8</accession>
<sequence>MDTIKPSRELSSKPVPPSLSLFFFLEQCSLDGSVLRLDLNTLEVFVSPGILYDLYRWVFCTSIIIFMLRGVDAVQQFADVFRSHLALDTPSPISNKHVMLPKELLSVLEDHVK</sequence>
<name>A0A8J4URN8_CLAMG</name>
<evidence type="ECO:0000313" key="2">
    <source>
        <dbReference type="Proteomes" id="UP000727407"/>
    </source>
</evidence>
<reference evidence="1" key="1">
    <citation type="submission" date="2020-07" db="EMBL/GenBank/DDBJ databases">
        <title>Clarias magur genome sequencing, assembly and annotation.</title>
        <authorList>
            <person name="Kushwaha B."/>
            <person name="Kumar R."/>
            <person name="Das P."/>
            <person name="Joshi C.G."/>
            <person name="Kumar D."/>
            <person name="Nagpure N.S."/>
            <person name="Pandey M."/>
            <person name="Agarwal S."/>
            <person name="Srivastava S."/>
            <person name="Singh M."/>
            <person name="Sahoo L."/>
            <person name="Jayasankar P."/>
            <person name="Meher P.K."/>
            <person name="Koringa P.G."/>
            <person name="Iquebal M.A."/>
            <person name="Das S.P."/>
            <person name="Bit A."/>
            <person name="Patnaik S."/>
            <person name="Patel N."/>
            <person name="Shah T.M."/>
            <person name="Hinsu A."/>
            <person name="Jena J.K."/>
        </authorList>
    </citation>
    <scope>NUCLEOTIDE SEQUENCE</scope>
    <source>
        <strain evidence="1">CIFAMagur01</strain>
        <tissue evidence="1">Testis</tissue>
    </source>
</reference>
<organism evidence="1 2">
    <name type="scientific">Clarias magur</name>
    <name type="common">Asian catfish</name>
    <name type="synonym">Macropteronotus magur</name>
    <dbReference type="NCBI Taxonomy" id="1594786"/>
    <lineage>
        <taxon>Eukaryota</taxon>
        <taxon>Metazoa</taxon>
        <taxon>Chordata</taxon>
        <taxon>Craniata</taxon>
        <taxon>Vertebrata</taxon>
        <taxon>Euteleostomi</taxon>
        <taxon>Actinopterygii</taxon>
        <taxon>Neopterygii</taxon>
        <taxon>Teleostei</taxon>
        <taxon>Ostariophysi</taxon>
        <taxon>Siluriformes</taxon>
        <taxon>Clariidae</taxon>
        <taxon>Clarias</taxon>
    </lineage>
</organism>
<dbReference type="Proteomes" id="UP000727407">
    <property type="component" value="Unassembled WGS sequence"/>
</dbReference>
<dbReference type="EMBL" id="QNUK01000044">
    <property type="protein sequence ID" value="KAF5905502.1"/>
    <property type="molecule type" value="Genomic_DNA"/>
</dbReference>
<keyword evidence="1" id="KW-0436">Ligase</keyword>
<protein>
    <submittedName>
        <fullName evidence="1">DNA ligase 4</fullName>
    </submittedName>
</protein>
<gene>
    <name evidence="1" type="primary">ftshi2</name>
    <name evidence="1" type="ORF">DAT39_004814</name>
</gene>
<dbReference type="AlphaFoldDB" id="A0A8J4URN8"/>